<dbReference type="PANTHER" id="PTHR43537">
    <property type="entry name" value="TRANSCRIPTIONAL REGULATOR, GNTR FAMILY"/>
    <property type="match status" value="1"/>
</dbReference>
<evidence type="ECO:0000313" key="5">
    <source>
        <dbReference type="EMBL" id="MFD0727020.1"/>
    </source>
</evidence>
<keyword evidence="2" id="KW-0238">DNA-binding</keyword>
<protein>
    <submittedName>
        <fullName evidence="5">GntR family transcriptional regulator</fullName>
    </submittedName>
</protein>
<dbReference type="Gene3D" id="1.10.10.10">
    <property type="entry name" value="Winged helix-like DNA-binding domain superfamily/Winged helix DNA-binding domain"/>
    <property type="match status" value="1"/>
</dbReference>
<dbReference type="SMART" id="SM00345">
    <property type="entry name" value="HTH_GNTR"/>
    <property type="match status" value="1"/>
</dbReference>
<dbReference type="InterPro" id="IPR011711">
    <property type="entry name" value="GntR_C"/>
</dbReference>
<keyword evidence="3" id="KW-0804">Transcription</keyword>
<evidence type="ECO:0000259" key="4">
    <source>
        <dbReference type="PROSITE" id="PS50949"/>
    </source>
</evidence>
<name>A0ABW2YIR4_9GAMM</name>
<feature type="domain" description="HTH gntR-type" evidence="4">
    <location>
        <begin position="6"/>
        <end position="73"/>
    </location>
</feature>
<evidence type="ECO:0000256" key="3">
    <source>
        <dbReference type="ARBA" id="ARBA00023163"/>
    </source>
</evidence>
<keyword evidence="1" id="KW-0805">Transcription regulation</keyword>
<gene>
    <name evidence="5" type="ORF">ACFQ0E_15605</name>
</gene>
<dbReference type="SMART" id="SM00895">
    <property type="entry name" value="FCD"/>
    <property type="match status" value="1"/>
</dbReference>
<dbReference type="Proteomes" id="UP001597110">
    <property type="component" value="Unassembled WGS sequence"/>
</dbReference>
<sequence length="214" mass="24082">MVIAAKTLSEQAFEIIRERILSTELAPMTPIRQDALADELGISKIPLREALTRLEQQGLLSSHPNRGFTVSALTPEEAEDVFCLRLKLEPEAAGAACLVADDARRDTAISALSGLEAMLRDDPVNAVRYNRNFHLALVQNPLRKQTAHMVERLHLVAERYVRKHLEPAGRNERADREHRDILNAWLARDAATVEAKLTMHLQTTLDELREEVAR</sequence>
<dbReference type="SUPFAM" id="SSF46785">
    <property type="entry name" value="Winged helix' DNA-binding domain"/>
    <property type="match status" value="1"/>
</dbReference>
<dbReference type="SUPFAM" id="SSF48008">
    <property type="entry name" value="GntR ligand-binding domain-like"/>
    <property type="match status" value="1"/>
</dbReference>
<dbReference type="Gene3D" id="1.20.120.530">
    <property type="entry name" value="GntR ligand-binding domain-like"/>
    <property type="match status" value="1"/>
</dbReference>
<accession>A0ABW2YIR4</accession>
<dbReference type="EMBL" id="JBHTIF010000003">
    <property type="protein sequence ID" value="MFD0727020.1"/>
    <property type="molecule type" value="Genomic_DNA"/>
</dbReference>
<dbReference type="PROSITE" id="PS50949">
    <property type="entry name" value="HTH_GNTR"/>
    <property type="match status" value="1"/>
</dbReference>
<evidence type="ECO:0000256" key="1">
    <source>
        <dbReference type="ARBA" id="ARBA00023015"/>
    </source>
</evidence>
<evidence type="ECO:0000313" key="6">
    <source>
        <dbReference type="Proteomes" id="UP001597110"/>
    </source>
</evidence>
<proteinExistence type="predicted"/>
<dbReference type="InterPro" id="IPR036388">
    <property type="entry name" value="WH-like_DNA-bd_sf"/>
</dbReference>
<dbReference type="Pfam" id="PF07729">
    <property type="entry name" value="FCD"/>
    <property type="match status" value="1"/>
</dbReference>
<reference evidence="6" key="1">
    <citation type="journal article" date="2019" name="Int. J. Syst. Evol. Microbiol.">
        <title>The Global Catalogue of Microorganisms (GCM) 10K type strain sequencing project: providing services to taxonomists for standard genome sequencing and annotation.</title>
        <authorList>
            <consortium name="The Broad Institute Genomics Platform"/>
            <consortium name="The Broad Institute Genome Sequencing Center for Infectious Disease"/>
            <person name="Wu L."/>
            <person name="Ma J."/>
        </authorList>
    </citation>
    <scope>NUCLEOTIDE SEQUENCE [LARGE SCALE GENOMIC DNA]</scope>
    <source>
        <strain evidence="6">CCUG 55585</strain>
    </source>
</reference>
<dbReference type="Pfam" id="PF00392">
    <property type="entry name" value="GntR"/>
    <property type="match status" value="1"/>
</dbReference>
<comment type="caution">
    <text evidence="5">The sequence shown here is derived from an EMBL/GenBank/DDBJ whole genome shotgun (WGS) entry which is preliminary data.</text>
</comment>
<dbReference type="InterPro" id="IPR000524">
    <property type="entry name" value="Tscrpt_reg_HTH_GntR"/>
</dbReference>
<dbReference type="RefSeq" id="WP_386825362.1">
    <property type="nucleotide sequence ID" value="NZ_JBHTIF010000003.1"/>
</dbReference>
<keyword evidence="6" id="KW-1185">Reference proteome</keyword>
<organism evidence="5 6">
    <name type="scientific">Lysobacter brunescens</name>
    <dbReference type="NCBI Taxonomy" id="262323"/>
    <lineage>
        <taxon>Bacteria</taxon>
        <taxon>Pseudomonadati</taxon>
        <taxon>Pseudomonadota</taxon>
        <taxon>Gammaproteobacteria</taxon>
        <taxon>Lysobacterales</taxon>
        <taxon>Lysobacteraceae</taxon>
        <taxon>Lysobacter</taxon>
    </lineage>
</organism>
<evidence type="ECO:0000256" key="2">
    <source>
        <dbReference type="ARBA" id="ARBA00023125"/>
    </source>
</evidence>
<dbReference type="InterPro" id="IPR036390">
    <property type="entry name" value="WH_DNA-bd_sf"/>
</dbReference>
<dbReference type="CDD" id="cd07377">
    <property type="entry name" value="WHTH_GntR"/>
    <property type="match status" value="1"/>
</dbReference>
<dbReference type="InterPro" id="IPR008920">
    <property type="entry name" value="TF_FadR/GntR_C"/>
</dbReference>
<dbReference type="PANTHER" id="PTHR43537:SF41">
    <property type="entry name" value="TRANSCRIPTIONAL REGULATORY PROTEIN"/>
    <property type="match status" value="1"/>
</dbReference>